<dbReference type="EMBL" id="CAADJG010000002">
    <property type="protein sequence ID" value="VFS67925.1"/>
    <property type="molecule type" value="Genomic_DNA"/>
</dbReference>
<dbReference type="PANTHER" id="PTHR43364:SF6">
    <property type="entry name" value="OXIDOREDUCTASE-RELATED"/>
    <property type="match status" value="1"/>
</dbReference>
<evidence type="ECO:0000313" key="4">
    <source>
        <dbReference type="Proteomes" id="UP000332594"/>
    </source>
</evidence>
<dbReference type="FunFam" id="3.20.20.100:FF:000004">
    <property type="entry name" value="Oxidoreductase, aldo/keto reductase"/>
    <property type="match status" value="1"/>
</dbReference>
<dbReference type="InterPro" id="IPR036812">
    <property type="entry name" value="NAD(P)_OxRdtase_dom_sf"/>
</dbReference>
<reference evidence="3 4" key="1">
    <citation type="submission" date="2019-03" db="EMBL/GenBank/DDBJ databases">
        <authorList>
            <consortium name="Pathogen Informatics"/>
        </authorList>
    </citation>
    <scope>NUCLEOTIDE SEQUENCE [LARGE SCALE GENOMIC DNA]</scope>
    <source>
        <strain evidence="3 4">NCTC13038</strain>
    </source>
</reference>
<dbReference type="EC" id="1.1.1.-" evidence="3"/>
<evidence type="ECO:0000256" key="1">
    <source>
        <dbReference type="ARBA" id="ARBA00023002"/>
    </source>
</evidence>
<dbReference type="AlphaFoldDB" id="A0A485B3L3"/>
<dbReference type="InterPro" id="IPR023210">
    <property type="entry name" value="NADP_OxRdtase_dom"/>
</dbReference>
<dbReference type="SUPFAM" id="SSF51430">
    <property type="entry name" value="NAD(P)-linked oxidoreductase"/>
    <property type="match status" value="1"/>
</dbReference>
<dbReference type="GO" id="GO:0005829">
    <property type="term" value="C:cytosol"/>
    <property type="evidence" value="ECO:0007669"/>
    <property type="project" value="TreeGrafter"/>
</dbReference>
<proteinExistence type="predicted"/>
<feature type="domain" description="NADP-dependent oxidoreductase" evidence="2">
    <location>
        <begin position="15"/>
        <end position="314"/>
    </location>
</feature>
<organism evidence="3 4">
    <name type="scientific">Raoultella terrigena</name>
    <name type="common">Klebsiella terrigena</name>
    <dbReference type="NCBI Taxonomy" id="577"/>
    <lineage>
        <taxon>Bacteria</taxon>
        <taxon>Pseudomonadati</taxon>
        <taxon>Pseudomonadota</taxon>
        <taxon>Gammaproteobacteria</taxon>
        <taxon>Enterobacterales</taxon>
        <taxon>Enterobacteriaceae</taxon>
        <taxon>Klebsiella/Raoultella group</taxon>
        <taxon>Raoultella</taxon>
    </lineage>
</organism>
<dbReference type="GO" id="GO:0016491">
    <property type="term" value="F:oxidoreductase activity"/>
    <property type="evidence" value="ECO:0007669"/>
    <property type="project" value="UniProtKB-KW"/>
</dbReference>
<evidence type="ECO:0000259" key="2">
    <source>
        <dbReference type="Pfam" id="PF00248"/>
    </source>
</evidence>
<protein>
    <submittedName>
        <fullName evidence="3">Putative aldo-keto reductase</fullName>
        <ecNumber evidence="3">1.1.1.-</ecNumber>
    </submittedName>
</protein>
<dbReference type="InterPro" id="IPR050523">
    <property type="entry name" value="AKR_Detox_Biosynth"/>
</dbReference>
<sequence>MMTRPLGKTGFSIAPLVFGGNVFGWTCDEKTSFAILDAFVDHGFDAIDTADVYSRWADGNQGGESETIIGRWLQARPGMRERVKIFSKVGADMGPDGQKGLSKAWIQQAVDHSLRRLNSDHIDLYFAHWPDPQTPLAETLEAFQALQQAGKIRATGASNLDAQQLSAALEVARKGGLPAWQVLQPEYNLYHRSAFEGALCDLCISREIGVVTYYSLASGFLTGKYRQQADLAQSQRGGGIAKYLNPRGMRILDTLEEVAGQHNAKPAEVALAWLMSREGVTAPIASATSVAQVESFARAAGLTLNAAQLARLEIASA</sequence>
<gene>
    <name evidence="3" type="primary">iolS_2</name>
    <name evidence="3" type="ORF">NCTC13038_01231</name>
</gene>
<name>A0A485B3L3_RAOTE</name>
<dbReference type="Proteomes" id="UP000332594">
    <property type="component" value="Unassembled WGS sequence"/>
</dbReference>
<dbReference type="Gene3D" id="3.20.20.100">
    <property type="entry name" value="NADP-dependent oxidoreductase domain"/>
    <property type="match status" value="1"/>
</dbReference>
<dbReference type="RefSeq" id="WP_134525381.1">
    <property type="nucleotide sequence ID" value="NZ_BJNO01000004.1"/>
</dbReference>
<dbReference type="CDD" id="cd19081">
    <property type="entry name" value="AKR_AKR9C1"/>
    <property type="match status" value="1"/>
</dbReference>
<dbReference type="PANTHER" id="PTHR43364">
    <property type="entry name" value="NADH-SPECIFIC METHYLGLYOXAL REDUCTASE-RELATED"/>
    <property type="match status" value="1"/>
</dbReference>
<keyword evidence="1 3" id="KW-0560">Oxidoreductase</keyword>
<accession>A0A485B3L3</accession>
<dbReference type="Pfam" id="PF00248">
    <property type="entry name" value="Aldo_ket_red"/>
    <property type="match status" value="1"/>
</dbReference>
<evidence type="ECO:0000313" key="3">
    <source>
        <dbReference type="EMBL" id="VFS67925.1"/>
    </source>
</evidence>